<organism evidence="3 4">
    <name type="scientific">Cohnella phaseoli</name>
    <dbReference type="NCBI Taxonomy" id="456490"/>
    <lineage>
        <taxon>Bacteria</taxon>
        <taxon>Bacillati</taxon>
        <taxon>Bacillota</taxon>
        <taxon>Bacilli</taxon>
        <taxon>Bacillales</taxon>
        <taxon>Paenibacillaceae</taxon>
        <taxon>Cohnella</taxon>
    </lineage>
</organism>
<dbReference type="AlphaFoldDB" id="A0A3D9KG88"/>
<dbReference type="InterPro" id="IPR008979">
    <property type="entry name" value="Galactose-bd-like_sf"/>
</dbReference>
<dbReference type="Gene3D" id="2.60.120.260">
    <property type="entry name" value="Galactose-binding domain-like"/>
    <property type="match status" value="1"/>
</dbReference>
<dbReference type="InterPro" id="IPR017853">
    <property type="entry name" value="GH"/>
</dbReference>
<evidence type="ECO:0000256" key="1">
    <source>
        <dbReference type="SAM" id="SignalP"/>
    </source>
</evidence>
<reference evidence="3 4" key="1">
    <citation type="submission" date="2018-07" db="EMBL/GenBank/DDBJ databases">
        <title>Genomic Encyclopedia of Type Strains, Phase III (KMG-III): the genomes of soil and plant-associated and newly described type strains.</title>
        <authorList>
            <person name="Whitman W."/>
        </authorList>
    </citation>
    <scope>NUCLEOTIDE SEQUENCE [LARGE SCALE GENOMIC DNA]</scope>
    <source>
        <strain evidence="3 4">CECT 7287</strain>
    </source>
</reference>
<dbReference type="OrthoDB" id="2675589at2"/>
<dbReference type="SUPFAM" id="SSF51445">
    <property type="entry name" value="(Trans)glycosidases"/>
    <property type="match status" value="1"/>
</dbReference>
<evidence type="ECO:0000313" key="3">
    <source>
        <dbReference type="EMBL" id="RED85521.1"/>
    </source>
</evidence>
<dbReference type="Gene3D" id="2.60.40.4070">
    <property type="match status" value="1"/>
</dbReference>
<evidence type="ECO:0000313" key="4">
    <source>
        <dbReference type="Proteomes" id="UP000256977"/>
    </source>
</evidence>
<gene>
    <name evidence="3" type="ORF">DFP98_104226</name>
</gene>
<keyword evidence="4" id="KW-1185">Reference proteome</keyword>
<feature type="signal peptide" evidence="1">
    <location>
        <begin position="1"/>
        <end position="27"/>
    </location>
</feature>
<feature type="domain" description="FlgD/Vpr Ig-like" evidence="2">
    <location>
        <begin position="354"/>
        <end position="418"/>
    </location>
</feature>
<feature type="chain" id="PRO_5017781852" description="FlgD/Vpr Ig-like domain-containing protein" evidence="1">
    <location>
        <begin position="28"/>
        <end position="1002"/>
    </location>
</feature>
<dbReference type="Pfam" id="PF13860">
    <property type="entry name" value="FlgD_ig"/>
    <property type="match status" value="1"/>
</dbReference>
<proteinExistence type="predicted"/>
<sequence>MRVGGIGYVAVLALLAALTFGAGSAYAQEETISDDRFTFSGGAARTSDASVPDGYSAHMLNDSADWKIQYRNWDFGTLRPGVLYDVYVKVKVAHTVPNPTGNAFKAGVYDLTNESSVLPERTIAAAETVNGTWQEIKIGTFAPNSGVNSLSFYVGGTANAGQVSDIYVDAFTFKEHRNYSIEDNLFYKFNGALLVSDEMTSDHSAARMANGPGTGWNLQAKVDGTRIEAGKAYKITAGVKPERSDWKTSSGDLFGYLVYDLTTSSFLVNPTIVDSATFPKVYYFHQVQLGSITVDPSHDVRVCFFPVDNAANFPAIRVDSVTLTQQPEDESYGKSIHAYPYKLSPANGDGLNDTTQISYTLPSPQTVGITVQRLSDQATVRTLTTPALQSGSQSAVVWDGKNDNGQYVDNGLYVVRVGNGTTDALRTNVQVIDGVALSDSPNPIKNDVPKGIFYEAGAIPYDVTDAANYLNDTFADIHRLGADTVYLANWHAKPAAVYAETLSKAAQNQIKVIGLPDAYMLFNEALYNDEQAMYAQIGELVSPYMNDTALYAYYLADEPGNDLKLADNLKDIKRMMETIDPSRPALSTYIGLDRLPLHYDAQKPHVMNIDPYGVREGNAIGDFTSIYHYPGFTFETYMDFASYQVRKDLEDDAPMWSILQTNESTGWLRNPTAEEIRAMTYGAIGHGSKGFSYFVYQTELDWTGIVDEHYQPAEDYATVQTLFSEIETLKPTIRKMKRIGNVATATGGGNSAYASADVTTHLDTETGDKYLVVVNHDCLSPANISLSIDRAALGMDITAVTNMLDQAGVAFTATPTHYVISNLGFAPGDGKVLKLTKDAAQIVYVGEDAAFHVNNGATKEQIDVSAGDGKTAKHAVTSSRTWNFQWFWDPAELTPGATYDLYANIKIQYATDMYKDGNGVDRTFQPTGDAFSYGVYDVTENTYPVPEKRMSASGMENMFWHTVKIGSFVPSQTNSQVVYIMPWDNPGNVKEVYVDKFYFVKR</sequence>
<comment type="caution">
    <text evidence="3">The sequence shown here is derived from an EMBL/GenBank/DDBJ whole genome shotgun (WGS) entry which is preliminary data.</text>
</comment>
<evidence type="ECO:0000259" key="2">
    <source>
        <dbReference type="Pfam" id="PF13860"/>
    </source>
</evidence>
<dbReference type="Gene3D" id="3.20.20.80">
    <property type="entry name" value="Glycosidases"/>
    <property type="match status" value="1"/>
</dbReference>
<dbReference type="InterPro" id="IPR025965">
    <property type="entry name" value="FlgD/Vpr_Ig-like"/>
</dbReference>
<dbReference type="EMBL" id="QRDZ01000004">
    <property type="protein sequence ID" value="RED85521.1"/>
    <property type="molecule type" value="Genomic_DNA"/>
</dbReference>
<name>A0A3D9KG88_9BACL</name>
<dbReference type="SUPFAM" id="SSF49785">
    <property type="entry name" value="Galactose-binding domain-like"/>
    <property type="match status" value="1"/>
</dbReference>
<dbReference type="Proteomes" id="UP000256977">
    <property type="component" value="Unassembled WGS sequence"/>
</dbReference>
<dbReference type="RefSeq" id="WP_116059940.1">
    <property type="nucleotide sequence ID" value="NZ_QRDZ01000004.1"/>
</dbReference>
<accession>A0A3D9KG88</accession>
<protein>
    <recommendedName>
        <fullName evidence="2">FlgD/Vpr Ig-like domain-containing protein</fullName>
    </recommendedName>
</protein>
<keyword evidence="1" id="KW-0732">Signal</keyword>